<dbReference type="InterPro" id="IPR040256">
    <property type="entry name" value="At4g02000-like"/>
</dbReference>
<name>A0A1U7YHD7_NICSY</name>
<accession>A0A1U7YHD7</accession>
<proteinExistence type="predicted"/>
<organism evidence="1 2">
    <name type="scientific">Nicotiana sylvestris</name>
    <name type="common">Wood tobacco</name>
    <name type="synonym">South American tobacco</name>
    <dbReference type="NCBI Taxonomy" id="4096"/>
    <lineage>
        <taxon>Eukaryota</taxon>
        <taxon>Viridiplantae</taxon>
        <taxon>Streptophyta</taxon>
        <taxon>Embryophyta</taxon>
        <taxon>Tracheophyta</taxon>
        <taxon>Spermatophyta</taxon>
        <taxon>Magnoliopsida</taxon>
        <taxon>eudicotyledons</taxon>
        <taxon>Gunneridae</taxon>
        <taxon>Pentapetalae</taxon>
        <taxon>asterids</taxon>
        <taxon>lamiids</taxon>
        <taxon>Solanales</taxon>
        <taxon>Solanaceae</taxon>
        <taxon>Nicotianoideae</taxon>
        <taxon>Nicotianeae</taxon>
        <taxon>Nicotiana</taxon>
    </lineage>
</organism>
<protein>
    <submittedName>
        <fullName evidence="2">Uncharacterized protein LOC104244502</fullName>
    </submittedName>
</protein>
<dbReference type="eggNOG" id="KOG1075">
    <property type="taxonomic scope" value="Eukaryota"/>
</dbReference>
<dbReference type="Proteomes" id="UP000189701">
    <property type="component" value="Unplaced"/>
</dbReference>
<dbReference type="GeneID" id="104244502"/>
<keyword evidence="1" id="KW-1185">Reference proteome</keyword>
<dbReference type="KEGG" id="nsy:104244502"/>
<dbReference type="AlphaFoldDB" id="A0A1U7YHD7"/>
<sequence>MITVLQNSPWFIFGYFLSCQRWESNFVASNAKQIHTAVWIRLPNLPTEFYDGIIIQKIGNSIGRLLKLDVCTSATLRGRYARLCVELPIDKPVAKSINIEDHKQLIEYEGDKILCKNRGLLGHTMYQCPMVAISAVQVKGNNVESDEPDLRKARNEEDWHTVSFQKNKEDAEKGFKRAPRKLYRYRYRR</sequence>
<dbReference type="PANTHER" id="PTHR31286:SF99">
    <property type="entry name" value="DUF4283 DOMAIN-CONTAINING PROTEIN"/>
    <property type="match status" value="1"/>
</dbReference>
<dbReference type="PANTHER" id="PTHR31286">
    <property type="entry name" value="GLYCINE-RICH CELL WALL STRUCTURAL PROTEIN 1.8-LIKE"/>
    <property type="match status" value="1"/>
</dbReference>
<reference evidence="1" key="1">
    <citation type="journal article" date="2013" name="Genome Biol.">
        <title>Reference genomes and transcriptomes of Nicotiana sylvestris and Nicotiana tomentosiformis.</title>
        <authorList>
            <person name="Sierro N."/>
            <person name="Battey J.N."/>
            <person name="Ouadi S."/>
            <person name="Bovet L."/>
            <person name="Goepfert S."/>
            <person name="Bakaher N."/>
            <person name="Peitsch M.C."/>
            <person name="Ivanov N.V."/>
        </authorList>
    </citation>
    <scope>NUCLEOTIDE SEQUENCE [LARGE SCALE GENOMIC DNA]</scope>
</reference>
<evidence type="ECO:0000313" key="1">
    <source>
        <dbReference type="Proteomes" id="UP000189701"/>
    </source>
</evidence>
<evidence type="ECO:0000313" key="2">
    <source>
        <dbReference type="RefSeq" id="XP_009798240.1"/>
    </source>
</evidence>
<reference evidence="2" key="2">
    <citation type="submission" date="2025-08" db="UniProtKB">
        <authorList>
            <consortium name="RefSeq"/>
        </authorList>
    </citation>
    <scope>IDENTIFICATION</scope>
    <source>
        <tissue evidence="2">Leaf</tissue>
    </source>
</reference>
<dbReference type="RefSeq" id="XP_009798240.1">
    <property type="nucleotide sequence ID" value="XM_009799938.1"/>
</dbReference>
<gene>
    <name evidence="2" type="primary">LOC104244502</name>
</gene>